<reference evidence="2 3" key="1">
    <citation type="journal article" date="2013" name="Genome Announc.">
        <title>Draft Genome Sequence for Desulfovibrio africanus Strain PCS.</title>
        <authorList>
            <person name="Brown S.D."/>
            <person name="Utturkar S.M."/>
            <person name="Arkin A.P."/>
            <person name="Deutschbauer A.M."/>
            <person name="Elias D.A."/>
            <person name="Hazen T.C."/>
            <person name="Chakraborty R."/>
        </authorList>
    </citation>
    <scope>NUCLEOTIDE SEQUENCE [LARGE SCALE GENOMIC DNA]</scope>
    <source>
        <strain evidence="2 3">PCS</strain>
    </source>
</reference>
<proteinExistence type="predicted"/>
<sequence>MTKKKSAVEVADEIRREQGREPGEEIEAQAEPQDPEERLGHQGPLEDRESYERTTRRKGCGERR</sequence>
<gene>
    <name evidence="2" type="ORF">PCS_01011</name>
</gene>
<feature type="compositionally biased region" description="Basic and acidic residues" evidence="1">
    <location>
        <begin position="35"/>
        <end position="64"/>
    </location>
</feature>
<comment type="caution">
    <text evidence="2">The sequence shown here is derived from an EMBL/GenBank/DDBJ whole genome shotgun (WGS) entry which is preliminary data.</text>
</comment>
<organism evidence="2 3">
    <name type="scientific">Desulfocurvibacter africanus PCS</name>
    <dbReference type="NCBI Taxonomy" id="1262666"/>
    <lineage>
        <taxon>Bacteria</taxon>
        <taxon>Pseudomonadati</taxon>
        <taxon>Thermodesulfobacteriota</taxon>
        <taxon>Desulfovibrionia</taxon>
        <taxon>Desulfovibrionales</taxon>
        <taxon>Desulfovibrionaceae</taxon>
        <taxon>Desulfocurvibacter</taxon>
    </lineage>
</organism>
<evidence type="ECO:0000313" key="3">
    <source>
        <dbReference type="Proteomes" id="UP000011922"/>
    </source>
</evidence>
<feature type="region of interest" description="Disordered" evidence="1">
    <location>
        <begin position="1"/>
        <end position="64"/>
    </location>
</feature>
<dbReference type="PATRIC" id="fig|1262666.3.peg.1025"/>
<accession>M5Q267</accession>
<dbReference type="EMBL" id="AOSV01000007">
    <property type="protein sequence ID" value="EMG38186.1"/>
    <property type="molecule type" value="Genomic_DNA"/>
</dbReference>
<name>M5Q267_DESAF</name>
<evidence type="ECO:0000256" key="1">
    <source>
        <dbReference type="SAM" id="MobiDB-lite"/>
    </source>
</evidence>
<evidence type="ECO:0000313" key="2">
    <source>
        <dbReference type="EMBL" id="EMG38186.1"/>
    </source>
</evidence>
<feature type="compositionally biased region" description="Basic and acidic residues" evidence="1">
    <location>
        <begin position="12"/>
        <end position="23"/>
    </location>
</feature>
<dbReference type="AlphaFoldDB" id="M5Q267"/>
<dbReference type="RefSeq" id="WP_005984655.1">
    <property type="nucleotide sequence ID" value="NZ_AOSV01000007.1"/>
</dbReference>
<protein>
    <submittedName>
        <fullName evidence="2">Uncharacterized protein</fullName>
    </submittedName>
</protein>
<dbReference type="Proteomes" id="UP000011922">
    <property type="component" value="Unassembled WGS sequence"/>
</dbReference>